<organism evidence="2 3">
    <name type="scientific">Leptospira alstonii serovar Sichuan str. 79601</name>
    <dbReference type="NCBI Taxonomy" id="1218565"/>
    <lineage>
        <taxon>Bacteria</taxon>
        <taxon>Pseudomonadati</taxon>
        <taxon>Spirochaetota</taxon>
        <taxon>Spirochaetia</taxon>
        <taxon>Leptospirales</taxon>
        <taxon>Leptospiraceae</taxon>
        <taxon>Leptospira</taxon>
    </lineage>
</organism>
<feature type="compositionally biased region" description="Basic and acidic residues" evidence="1">
    <location>
        <begin position="118"/>
        <end position="128"/>
    </location>
</feature>
<dbReference type="Proteomes" id="UP000011988">
    <property type="component" value="Unassembled WGS sequence"/>
</dbReference>
<feature type="region of interest" description="Disordered" evidence="1">
    <location>
        <begin position="118"/>
        <end position="217"/>
    </location>
</feature>
<evidence type="ECO:0000256" key="1">
    <source>
        <dbReference type="SAM" id="MobiDB-lite"/>
    </source>
</evidence>
<feature type="compositionally biased region" description="Polar residues" evidence="1">
    <location>
        <begin position="164"/>
        <end position="176"/>
    </location>
</feature>
<evidence type="ECO:0000313" key="3">
    <source>
        <dbReference type="Proteomes" id="UP000011988"/>
    </source>
</evidence>
<proteinExistence type="predicted"/>
<gene>
    <name evidence="2" type="ORF">LEP1GSC194_3549</name>
</gene>
<dbReference type="RefSeq" id="WP_020773249.1">
    <property type="nucleotide sequence ID" value="NZ_ANIK01000035.1"/>
</dbReference>
<evidence type="ECO:0000313" key="2">
    <source>
        <dbReference type="EMBL" id="EMJ95407.1"/>
    </source>
</evidence>
<reference evidence="2 3" key="1">
    <citation type="submission" date="2013-01" db="EMBL/GenBank/DDBJ databases">
        <authorList>
            <person name="Harkins D.M."/>
            <person name="Durkin A.S."/>
            <person name="Brinkac L.M."/>
            <person name="Haft D.H."/>
            <person name="Selengut J.D."/>
            <person name="Sanka R."/>
            <person name="DePew J."/>
            <person name="Purushe J."/>
            <person name="Galloway R.L."/>
            <person name="Vinetz J.M."/>
            <person name="Sutton G.G."/>
            <person name="Nierman W.C."/>
            <person name="Fouts D.E."/>
        </authorList>
    </citation>
    <scope>NUCLEOTIDE SEQUENCE [LARGE SCALE GENOMIC DNA]</scope>
    <source>
        <strain evidence="2 3">79601</strain>
    </source>
</reference>
<comment type="caution">
    <text evidence="2">The sequence shown here is derived from an EMBL/GenBank/DDBJ whole genome shotgun (WGS) entry which is preliminary data.</text>
</comment>
<protein>
    <submittedName>
        <fullName evidence="2">Uncharacterized protein</fullName>
    </submittedName>
</protein>
<dbReference type="PATRIC" id="fig|1218565.3.peg.1896"/>
<name>M6CU07_9LEPT</name>
<sequence length="217" mass="24512">MRILEPNKRVTLSAKYESESYSFEADIADPSTELDIEIGVAKRLGGASLESIPNTTYGYIFAITTLDHVIKEIPPDFPIEEIVSFEQIRDKEFVLRLFNEYKKKENWFRSELKKNRDARRTLKRKEPARSFFNEGVSNSTEGGKASGESISRTKEVFAGGDVESGSNEFKDQNSTIVGEKTSGEDEIGGVFNEHKPDADSYPGRRGRVFTRTDPRAR</sequence>
<dbReference type="EMBL" id="ANIK01000035">
    <property type="protein sequence ID" value="EMJ95407.1"/>
    <property type="molecule type" value="Genomic_DNA"/>
</dbReference>
<dbReference type="AlphaFoldDB" id="M6CU07"/>
<accession>M6CU07</accession>